<dbReference type="InterPro" id="IPR050902">
    <property type="entry name" value="ABC_Transporter_SBP"/>
</dbReference>
<dbReference type="GeneID" id="28543416"/>
<dbReference type="InterPro" id="IPR002491">
    <property type="entry name" value="ABC_transptr_periplasmic_BD"/>
</dbReference>
<name>A0A090I825_9GAMM</name>
<proteinExistence type="predicted"/>
<accession>A0A090I825</accession>
<keyword evidence="1" id="KW-0732">Signal</keyword>
<dbReference type="HOGENOM" id="CLU_038034_2_4_6"/>
<evidence type="ECO:0000256" key="1">
    <source>
        <dbReference type="SAM" id="SignalP"/>
    </source>
</evidence>
<protein>
    <submittedName>
        <fullName evidence="3">Putative iron ABC transporter, plasmic binding protein</fullName>
    </submittedName>
</protein>
<dbReference type="PANTHER" id="PTHR30535:SF34">
    <property type="entry name" value="MOLYBDATE-BINDING PROTEIN MOLA"/>
    <property type="match status" value="1"/>
</dbReference>
<dbReference type="Gene3D" id="3.40.50.1980">
    <property type="entry name" value="Nitrogenase molybdenum iron protein domain"/>
    <property type="match status" value="2"/>
</dbReference>
<dbReference type="KEGG" id="awd:AWOD_II_1161"/>
<dbReference type="PROSITE" id="PS50983">
    <property type="entry name" value="FE_B12_PBP"/>
    <property type="match status" value="1"/>
</dbReference>
<dbReference type="Pfam" id="PF01497">
    <property type="entry name" value="Peripla_BP_2"/>
    <property type="match status" value="1"/>
</dbReference>
<dbReference type="GO" id="GO:0071281">
    <property type="term" value="P:cellular response to iron ion"/>
    <property type="evidence" value="ECO:0007669"/>
    <property type="project" value="TreeGrafter"/>
</dbReference>
<gene>
    <name evidence="3" type="ORF">AWOD_II_1161</name>
</gene>
<dbReference type="Proteomes" id="UP000032427">
    <property type="component" value="Chromosome 2"/>
</dbReference>
<sequence length="305" mass="33727">MRWSALKSFIITSSFLFSFSSVAETIYPLIVVDGLGNSVVIEQEPKKISSKTLFTDAVLLELVDDSSLSSLTDLANNPNYSAVKDILPKSVPLLALNVEMIIANRPDIVFAANWSDASKLAIIESAGIPVYRIQTPKTIAEIETEILRVGEIVNKSEAAKKVVAKMKARLTQDVIKPKQRLTALDYNPWGTSSGQDSTWDEVLEQADLDNAIEGLVSDKYGQVPVSKEMVIVLNPDVLFIPAWVYGDKDGAEQFKQEVMSDPSLQSVTAIKEGRVYQMPHVLRSVYSQYIIDAVLFVNHSAYKKL</sequence>
<dbReference type="EMBL" id="LN554847">
    <property type="protein sequence ID" value="CED57776.1"/>
    <property type="molecule type" value="Genomic_DNA"/>
</dbReference>
<dbReference type="OrthoDB" id="9775594at2"/>
<feature type="domain" description="Fe/B12 periplasmic-binding" evidence="2">
    <location>
        <begin position="47"/>
        <end position="305"/>
    </location>
</feature>
<dbReference type="AlphaFoldDB" id="A0A090I825"/>
<reference evidence="4" key="1">
    <citation type="submission" date="2014-09" db="EMBL/GenBank/DDBJ databases">
        <authorList>
            <person name="Hjerde E."/>
        </authorList>
    </citation>
    <scope>NUCLEOTIDE SEQUENCE [LARGE SCALE GENOMIC DNA]</scope>
    <source>
        <strain evidence="4">06/09/139</strain>
    </source>
</reference>
<keyword evidence="4" id="KW-1185">Reference proteome</keyword>
<dbReference type="SUPFAM" id="SSF53807">
    <property type="entry name" value="Helical backbone' metal receptor"/>
    <property type="match status" value="1"/>
</dbReference>
<dbReference type="STRING" id="80852.AWOD_II_1161"/>
<feature type="chain" id="PRO_5001857195" evidence="1">
    <location>
        <begin position="24"/>
        <end position="305"/>
    </location>
</feature>
<dbReference type="PATRIC" id="fig|80852.17.peg.3966"/>
<feature type="signal peptide" evidence="1">
    <location>
        <begin position="1"/>
        <end position="23"/>
    </location>
</feature>
<evidence type="ECO:0000313" key="3">
    <source>
        <dbReference type="EMBL" id="CED57776.1"/>
    </source>
</evidence>
<dbReference type="PANTHER" id="PTHR30535">
    <property type="entry name" value="VITAMIN B12-BINDING PROTEIN"/>
    <property type="match status" value="1"/>
</dbReference>
<organism evidence="3 4">
    <name type="scientific">Aliivibrio wodanis</name>
    <dbReference type="NCBI Taxonomy" id="80852"/>
    <lineage>
        <taxon>Bacteria</taxon>
        <taxon>Pseudomonadati</taxon>
        <taxon>Pseudomonadota</taxon>
        <taxon>Gammaproteobacteria</taxon>
        <taxon>Vibrionales</taxon>
        <taxon>Vibrionaceae</taxon>
        <taxon>Aliivibrio</taxon>
    </lineage>
</organism>
<evidence type="ECO:0000313" key="4">
    <source>
        <dbReference type="Proteomes" id="UP000032427"/>
    </source>
</evidence>
<evidence type="ECO:0000259" key="2">
    <source>
        <dbReference type="PROSITE" id="PS50983"/>
    </source>
</evidence>